<dbReference type="RefSeq" id="WP_343907929.1">
    <property type="nucleotide sequence ID" value="NZ_BAAAJE010000011.1"/>
</dbReference>
<sequence>MHLDEYLTSDATELAALVADKEVTPAELLALARQRADQVNPQINAIVRRLDDVADARAAEPLTGPFAGVPFLVKDLAQEYAGFPTTNGSRALANDVAEEHALVTERFLDAGLVVFGKTNTPEFGAKGITEDDLLGRARNPWNLAHTPGGSSGGSGAAVAAGIVPAAGANDGGGSIRIPAACNGLVGLKVSRGFTPYGPQTSESMFGLATQGVVSRTVRDSAALLDAVAGAPTRYAAYVAGNPPSFLASLGQAPERLRIGFTTASAINPDPDPEAVAAVESAAALLTDLGHEVEAVAPPHDDAALARDFLTIWFAQLHGQISGIKARLGAPDSAFAADSLAVAEIGRAAGVGALFAALENISTHIHALEDFHQRYDLLLTPTLAKPPLEVGSVDTPPLLQRASRVVAKVRAGKLLNATGILDQLITDNLGWVPYTQLANLTGRPAISVPLHWTAAGLPLGVQLVGPLASDGLLLRLAAQLEQARPWAHRYTELDPKLAG</sequence>
<keyword evidence="4" id="KW-1185">Reference proteome</keyword>
<dbReference type="EMBL" id="BAAAJE010000011">
    <property type="protein sequence ID" value="GAA1145190.1"/>
    <property type="molecule type" value="Genomic_DNA"/>
</dbReference>
<evidence type="ECO:0000256" key="1">
    <source>
        <dbReference type="ARBA" id="ARBA00009199"/>
    </source>
</evidence>
<feature type="domain" description="Amidase" evidence="2">
    <location>
        <begin position="28"/>
        <end position="473"/>
    </location>
</feature>
<protein>
    <submittedName>
        <fullName evidence="3">Amidase</fullName>
    </submittedName>
</protein>
<reference evidence="3 4" key="1">
    <citation type="journal article" date="2019" name="Int. J. Syst. Evol. Microbiol.">
        <title>The Global Catalogue of Microorganisms (GCM) 10K type strain sequencing project: providing services to taxonomists for standard genome sequencing and annotation.</title>
        <authorList>
            <consortium name="The Broad Institute Genomics Platform"/>
            <consortium name="The Broad Institute Genome Sequencing Center for Infectious Disease"/>
            <person name="Wu L."/>
            <person name="Ma J."/>
        </authorList>
    </citation>
    <scope>NUCLEOTIDE SEQUENCE [LARGE SCALE GENOMIC DNA]</scope>
    <source>
        <strain evidence="3 4">JCM 11813</strain>
    </source>
</reference>
<dbReference type="SUPFAM" id="SSF75304">
    <property type="entry name" value="Amidase signature (AS) enzymes"/>
    <property type="match status" value="1"/>
</dbReference>
<dbReference type="Pfam" id="PF01425">
    <property type="entry name" value="Amidase"/>
    <property type="match status" value="1"/>
</dbReference>
<dbReference type="InterPro" id="IPR023631">
    <property type="entry name" value="Amidase_dom"/>
</dbReference>
<dbReference type="Proteomes" id="UP001499979">
    <property type="component" value="Unassembled WGS sequence"/>
</dbReference>
<dbReference type="PROSITE" id="PS00571">
    <property type="entry name" value="AMIDASES"/>
    <property type="match status" value="1"/>
</dbReference>
<comment type="similarity">
    <text evidence="1">Belongs to the amidase family.</text>
</comment>
<evidence type="ECO:0000313" key="3">
    <source>
        <dbReference type="EMBL" id="GAA1145190.1"/>
    </source>
</evidence>
<evidence type="ECO:0000313" key="4">
    <source>
        <dbReference type="Proteomes" id="UP001499979"/>
    </source>
</evidence>
<dbReference type="Gene3D" id="3.90.1300.10">
    <property type="entry name" value="Amidase signature (AS) domain"/>
    <property type="match status" value="1"/>
</dbReference>
<evidence type="ECO:0000259" key="2">
    <source>
        <dbReference type="Pfam" id="PF01425"/>
    </source>
</evidence>
<gene>
    <name evidence="3" type="ORF">GCM10009606_25450</name>
</gene>
<dbReference type="InterPro" id="IPR036928">
    <property type="entry name" value="AS_sf"/>
</dbReference>
<dbReference type="PANTHER" id="PTHR11895:SF7">
    <property type="entry name" value="GLUTAMYL-TRNA(GLN) AMIDOTRANSFERASE SUBUNIT A, MITOCHONDRIAL"/>
    <property type="match status" value="1"/>
</dbReference>
<dbReference type="PANTHER" id="PTHR11895">
    <property type="entry name" value="TRANSAMIDASE"/>
    <property type="match status" value="1"/>
</dbReference>
<dbReference type="InterPro" id="IPR000120">
    <property type="entry name" value="Amidase"/>
</dbReference>
<proteinExistence type="inferred from homology"/>
<dbReference type="InterPro" id="IPR020556">
    <property type="entry name" value="Amidase_CS"/>
</dbReference>
<comment type="caution">
    <text evidence="3">The sequence shown here is derived from an EMBL/GenBank/DDBJ whole genome shotgun (WGS) entry which is preliminary data.</text>
</comment>
<name>A0ABN1UGR9_9ACTN</name>
<accession>A0ABN1UGR9</accession>
<organism evidence="3 4">
    <name type="scientific">Nocardioides aquiterrae</name>
    <dbReference type="NCBI Taxonomy" id="203799"/>
    <lineage>
        <taxon>Bacteria</taxon>
        <taxon>Bacillati</taxon>
        <taxon>Actinomycetota</taxon>
        <taxon>Actinomycetes</taxon>
        <taxon>Propionibacteriales</taxon>
        <taxon>Nocardioidaceae</taxon>
        <taxon>Nocardioides</taxon>
    </lineage>
</organism>